<keyword evidence="1" id="KW-0378">Hydrolase</keyword>
<gene>
    <name evidence="1" type="ORF">C8P70_10259</name>
</gene>
<evidence type="ECO:0000313" key="2">
    <source>
        <dbReference type="Proteomes" id="UP000295215"/>
    </source>
</evidence>
<dbReference type="Pfam" id="PF13715">
    <property type="entry name" value="CarbopepD_reg_2"/>
    <property type="match status" value="1"/>
</dbReference>
<organism evidence="1 2">
    <name type="scientific">Myroides indicus</name>
    <dbReference type="NCBI Taxonomy" id="1323422"/>
    <lineage>
        <taxon>Bacteria</taxon>
        <taxon>Pseudomonadati</taxon>
        <taxon>Bacteroidota</taxon>
        <taxon>Flavobacteriia</taxon>
        <taxon>Flavobacteriales</taxon>
        <taxon>Flavobacteriaceae</taxon>
        <taxon>Myroides</taxon>
    </lineage>
</organism>
<dbReference type="EMBL" id="SOAG01000002">
    <property type="protein sequence ID" value="TDS65278.1"/>
    <property type="molecule type" value="Genomic_DNA"/>
</dbReference>
<dbReference type="Gene3D" id="2.60.40.1120">
    <property type="entry name" value="Carboxypeptidase-like, regulatory domain"/>
    <property type="match status" value="1"/>
</dbReference>
<proteinExistence type="predicted"/>
<keyword evidence="2" id="KW-1185">Reference proteome</keyword>
<sequence length="227" mass="25535">MPKPCAENWDKMTAIEKGRHCAVCQKTVYDLSDSTKPELFAFLQQNKGICAKIPVNLLDEVSQPIVSKRNLYAATVALAAVLSTAPVVAQNTNQENDKKEIRKTFRMGEPEIQKIIKDTENEYIISGQVFSEGDGFSLPGARIAIFDTDVEVYTDMDGKFKITVYNNNNAKLMVSFIGYITEIIPIIEKEKLYNIYLKEEPLVIGEVMFITGKPVISSNKKSKKRKE</sequence>
<accession>A0A4R7F657</accession>
<dbReference type="InterPro" id="IPR008969">
    <property type="entry name" value="CarboxyPept-like_regulatory"/>
</dbReference>
<dbReference type="SUPFAM" id="SSF49464">
    <property type="entry name" value="Carboxypeptidase regulatory domain-like"/>
    <property type="match status" value="1"/>
</dbReference>
<reference evidence="1 2" key="1">
    <citation type="submission" date="2019-03" db="EMBL/GenBank/DDBJ databases">
        <title>Genomic Encyclopedia of Archaeal and Bacterial Type Strains, Phase II (KMG-II): from individual species to whole genera.</title>
        <authorList>
            <person name="Goeker M."/>
        </authorList>
    </citation>
    <scope>NUCLEOTIDE SEQUENCE [LARGE SCALE GENOMIC DNA]</scope>
    <source>
        <strain evidence="1 2">DSM 28213</strain>
    </source>
</reference>
<dbReference type="AlphaFoldDB" id="A0A4R7F657"/>
<protein>
    <submittedName>
        <fullName evidence="1">Carboxypeptidase-like protein</fullName>
    </submittedName>
</protein>
<evidence type="ECO:0000313" key="1">
    <source>
        <dbReference type="EMBL" id="TDS65278.1"/>
    </source>
</evidence>
<keyword evidence="1" id="KW-0121">Carboxypeptidase</keyword>
<dbReference type="GO" id="GO:0004180">
    <property type="term" value="F:carboxypeptidase activity"/>
    <property type="evidence" value="ECO:0007669"/>
    <property type="project" value="UniProtKB-KW"/>
</dbReference>
<name>A0A4R7F657_9FLAO</name>
<dbReference type="Proteomes" id="UP000295215">
    <property type="component" value="Unassembled WGS sequence"/>
</dbReference>
<keyword evidence="1" id="KW-0645">Protease</keyword>
<comment type="caution">
    <text evidence="1">The sequence shown here is derived from an EMBL/GenBank/DDBJ whole genome shotgun (WGS) entry which is preliminary data.</text>
</comment>